<organism evidence="6 7">
    <name type="scientific">Brevibacterium aurantiacum</name>
    <dbReference type="NCBI Taxonomy" id="273384"/>
    <lineage>
        <taxon>Bacteria</taxon>
        <taxon>Bacillati</taxon>
        <taxon>Actinomycetota</taxon>
        <taxon>Actinomycetes</taxon>
        <taxon>Micrococcales</taxon>
        <taxon>Brevibacteriaceae</taxon>
        <taxon>Brevibacterium</taxon>
    </lineage>
</organism>
<evidence type="ECO:0000256" key="1">
    <source>
        <dbReference type="ARBA" id="ARBA00023015"/>
    </source>
</evidence>
<evidence type="ECO:0000313" key="7">
    <source>
        <dbReference type="Proteomes" id="UP000283000"/>
    </source>
</evidence>
<dbReference type="Proteomes" id="UP000283000">
    <property type="component" value="Chromosome"/>
</dbReference>
<dbReference type="EMBL" id="CP025330">
    <property type="protein sequence ID" value="AZT95319.1"/>
    <property type="molecule type" value="Genomic_DNA"/>
</dbReference>
<dbReference type="PANTHER" id="PTHR47506">
    <property type="entry name" value="TRANSCRIPTIONAL REGULATORY PROTEIN"/>
    <property type="match status" value="1"/>
</dbReference>
<dbReference type="InterPro" id="IPR011075">
    <property type="entry name" value="TetR_C"/>
</dbReference>
<reference evidence="6 7" key="1">
    <citation type="submission" date="2017-12" db="EMBL/GenBank/DDBJ databases">
        <authorList>
            <person name="Levesque S."/>
        </authorList>
    </citation>
    <scope>NUCLEOTIDE SEQUENCE [LARGE SCALE GENOMIC DNA]</scope>
    <source>
        <strain evidence="6 7">SMQ-1417</strain>
    </source>
</reference>
<accession>A0A3Q9NU98</accession>
<keyword evidence="1" id="KW-0805">Transcription regulation</keyword>
<dbReference type="PANTHER" id="PTHR47506:SF1">
    <property type="entry name" value="HTH-TYPE TRANSCRIPTIONAL REGULATOR YJDC"/>
    <property type="match status" value="1"/>
</dbReference>
<sequence length="191" mass="21099">MARPRSFDETEVLSRAMEVFWTNGYAGTSPARLAEETGIGKGSLYNAFSSKRELFDECLNLYHQQIKEFAQTALERPGTTRECIGNALRSVVDSDVAQQFRRGCLIGNTVVEMGGHDPALARKLRQMQDESTGWFAARIAQGKRDGDVSLDVDPQAVAEHFANTLAGLRVMSMTHEAPILHRIIDTALSVL</sequence>
<dbReference type="Pfam" id="PF00440">
    <property type="entry name" value="TetR_N"/>
    <property type="match status" value="1"/>
</dbReference>
<dbReference type="PRINTS" id="PR00455">
    <property type="entry name" value="HTHTETR"/>
</dbReference>
<dbReference type="InterPro" id="IPR009057">
    <property type="entry name" value="Homeodomain-like_sf"/>
</dbReference>
<keyword evidence="3" id="KW-0804">Transcription</keyword>
<evidence type="ECO:0000313" key="6">
    <source>
        <dbReference type="EMBL" id="AZT95319.1"/>
    </source>
</evidence>
<evidence type="ECO:0000256" key="3">
    <source>
        <dbReference type="ARBA" id="ARBA00023163"/>
    </source>
</evidence>
<dbReference type="Gene3D" id="1.10.10.60">
    <property type="entry name" value="Homeodomain-like"/>
    <property type="match status" value="1"/>
</dbReference>
<dbReference type="Pfam" id="PF16925">
    <property type="entry name" value="TetR_C_13"/>
    <property type="match status" value="1"/>
</dbReference>
<dbReference type="PROSITE" id="PS50977">
    <property type="entry name" value="HTH_TETR_2"/>
    <property type="match status" value="1"/>
</dbReference>
<feature type="DNA-binding region" description="H-T-H motif" evidence="4">
    <location>
        <begin position="29"/>
        <end position="48"/>
    </location>
</feature>
<feature type="domain" description="HTH tetR-type" evidence="5">
    <location>
        <begin position="6"/>
        <end position="66"/>
    </location>
</feature>
<name>A0A3Q9NU98_BREAU</name>
<protein>
    <submittedName>
        <fullName evidence="6">TetR/AcrR family transcriptional regulator</fullName>
    </submittedName>
</protein>
<reference evidence="6 7" key="2">
    <citation type="submission" date="2019-01" db="EMBL/GenBank/DDBJ databases">
        <title>Comparative genomic analysis of Brevibacterium aurantiacum sheds light on its evolution and its adaptation to smear-ripened cheeses.</title>
        <authorList>
            <person name="Moineau S."/>
        </authorList>
    </citation>
    <scope>NUCLEOTIDE SEQUENCE [LARGE SCALE GENOMIC DNA]</scope>
    <source>
        <strain evidence="6 7">SMQ-1417</strain>
    </source>
</reference>
<evidence type="ECO:0000256" key="2">
    <source>
        <dbReference type="ARBA" id="ARBA00023125"/>
    </source>
</evidence>
<gene>
    <name evidence="6" type="ORF">CXR23_07105</name>
</gene>
<dbReference type="SUPFAM" id="SSF46689">
    <property type="entry name" value="Homeodomain-like"/>
    <property type="match status" value="1"/>
</dbReference>
<dbReference type="SUPFAM" id="SSF48498">
    <property type="entry name" value="Tetracyclin repressor-like, C-terminal domain"/>
    <property type="match status" value="1"/>
</dbReference>
<evidence type="ECO:0000259" key="5">
    <source>
        <dbReference type="PROSITE" id="PS50977"/>
    </source>
</evidence>
<dbReference type="Gene3D" id="1.10.357.10">
    <property type="entry name" value="Tetracycline Repressor, domain 2"/>
    <property type="match status" value="1"/>
</dbReference>
<dbReference type="InterPro" id="IPR036271">
    <property type="entry name" value="Tet_transcr_reg_TetR-rel_C_sf"/>
</dbReference>
<proteinExistence type="predicted"/>
<keyword evidence="2 4" id="KW-0238">DNA-binding</keyword>
<dbReference type="InterPro" id="IPR001647">
    <property type="entry name" value="HTH_TetR"/>
</dbReference>
<dbReference type="AlphaFoldDB" id="A0A3Q9NU98"/>
<evidence type="ECO:0000256" key="4">
    <source>
        <dbReference type="PROSITE-ProRule" id="PRU00335"/>
    </source>
</evidence>
<dbReference type="GO" id="GO:0003677">
    <property type="term" value="F:DNA binding"/>
    <property type="evidence" value="ECO:0007669"/>
    <property type="project" value="UniProtKB-UniRule"/>
</dbReference>